<dbReference type="PANTHER" id="PTHR12599">
    <property type="entry name" value="PTERIN-4-ALPHA-CARBINOLAMINE DEHYDRATASE"/>
    <property type="match status" value="1"/>
</dbReference>
<comment type="catalytic activity">
    <reaction evidence="1">
        <text>(4aS,6R)-4a-hydroxy-L-erythro-5,6,7,8-tetrahydrobiopterin = (6R)-L-erythro-6,7-dihydrobiopterin + H2O</text>
        <dbReference type="Rhea" id="RHEA:11920"/>
        <dbReference type="ChEBI" id="CHEBI:15377"/>
        <dbReference type="ChEBI" id="CHEBI:15642"/>
        <dbReference type="ChEBI" id="CHEBI:43120"/>
        <dbReference type="EC" id="4.2.1.96"/>
    </reaction>
</comment>
<reference evidence="5" key="1">
    <citation type="submission" date="2018-05" db="EMBL/GenBank/DDBJ databases">
        <authorList>
            <person name="Lanie J.A."/>
            <person name="Ng W.-L."/>
            <person name="Kazmierczak K.M."/>
            <person name="Andrzejewski T.M."/>
            <person name="Davidsen T.M."/>
            <person name="Wayne K.J."/>
            <person name="Tettelin H."/>
            <person name="Glass J.I."/>
            <person name="Rusch D."/>
            <person name="Podicherti R."/>
            <person name="Tsui H.-C.T."/>
            <person name="Winkler M.E."/>
        </authorList>
    </citation>
    <scope>NUCLEOTIDE SEQUENCE</scope>
</reference>
<dbReference type="InterPro" id="IPR001533">
    <property type="entry name" value="Pterin_deHydtase"/>
</dbReference>
<dbReference type="PANTHER" id="PTHR12599:SF0">
    <property type="entry name" value="PTERIN-4-ALPHA-CARBINOLAMINE DEHYDRATASE"/>
    <property type="match status" value="1"/>
</dbReference>
<dbReference type="InterPro" id="IPR036428">
    <property type="entry name" value="PCD_sf"/>
</dbReference>
<protein>
    <recommendedName>
        <fullName evidence="3">4a-hydroxytetrahydrobiopterin dehydratase</fullName>
        <ecNumber evidence="3">4.2.1.96</ecNumber>
    </recommendedName>
</protein>
<keyword evidence="4" id="KW-0456">Lyase</keyword>
<gene>
    <name evidence="5" type="ORF">METZ01_LOCUS176725</name>
</gene>
<name>A0A382CDV7_9ZZZZ</name>
<evidence type="ECO:0000256" key="1">
    <source>
        <dbReference type="ARBA" id="ARBA00001554"/>
    </source>
</evidence>
<dbReference type="EC" id="4.2.1.96" evidence="3"/>
<accession>A0A382CDV7</accession>
<dbReference type="GO" id="GO:0008124">
    <property type="term" value="F:4-alpha-hydroxytetrahydrobiopterin dehydratase activity"/>
    <property type="evidence" value="ECO:0007669"/>
    <property type="project" value="UniProtKB-EC"/>
</dbReference>
<dbReference type="EMBL" id="UINC01033887">
    <property type="protein sequence ID" value="SVB23871.1"/>
    <property type="molecule type" value="Genomic_DNA"/>
</dbReference>
<comment type="similarity">
    <text evidence="2">Belongs to the pterin-4-alpha-carbinolamine dehydratase family.</text>
</comment>
<proteinExistence type="inferred from homology"/>
<evidence type="ECO:0000313" key="5">
    <source>
        <dbReference type="EMBL" id="SVB23871.1"/>
    </source>
</evidence>
<sequence length="117" mass="13813">MTRTQLQFQDCRPCRKSDLPLTLIRAQEYQLQVEEWSIDEQARGMRLVRTFELVNLDSAREFVRLVKWQADLQNHHPTIVANDNFIQIEWWTHIIDGLHENDFIMAAKTNGIFGGLM</sequence>
<evidence type="ECO:0000256" key="3">
    <source>
        <dbReference type="ARBA" id="ARBA00013252"/>
    </source>
</evidence>
<dbReference type="Pfam" id="PF01329">
    <property type="entry name" value="Pterin_4a"/>
    <property type="match status" value="1"/>
</dbReference>
<dbReference type="GO" id="GO:0006729">
    <property type="term" value="P:tetrahydrobiopterin biosynthetic process"/>
    <property type="evidence" value="ECO:0007669"/>
    <property type="project" value="InterPro"/>
</dbReference>
<evidence type="ECO:0000256" key="2">
    <source>
        <dbReference type="ARBA" id="ARBA00006472"/>
    </source>
</evidence>
<dbReference type="SUPFAM" id="SSF55248">
    <property type="entry name" value="PCD-like"/>
    <property type="match status" value="1"/>
</dbReference>
<dbReference type="AlphaFoldDB" id="A0A382CDV7"/>
<dbReference type="Gene3D" id="3.30.1360.20">
    <property type="entry name" value="Transcriptional coactivator/pterin dehydratase"/>
    <property type="match status" value="1"/>
</dbReference>
<evidence type="ECO:0000256" key="4">
    <source>
        <dbReference type="ARBA" id="ARBA00023239"/>
    </source>
</evidence>
<organism evidence="5">
    <name type="scientific">marine metagenome</name>
    <dbReference type="NCBI Taxonomy" id="408172"/>
    <lineage>
        <taxon>unclassified sequences</taxon>
        <taxon>metagenomes</taxon>
        <taxon>ecological metagenomes</taxon>
    </lineage>
</organism>